<organism evidence="2 3">
    <name type="scientific">Prevotella corporis</name>
    <dbReference type="NCBI Taxonomy" id="28128"/>
    <lineage>
        <taxon>Bacteria</taxon>
        <taxon>Pseudomonadati</taxon>
        <taxon>Bacteroidota</taxon>
        <taxon>Bacteroidia</taxon>
        <taxon>Bacteroidales</taxon>
        <taxon>Prevotellaceae</taxon>
        <taxon>Prevotella</taxon>
    </lineage>
</organism>
<dbReference type="GO" id="GO:0005524">
    <property type="term" value="F:ATP binding"/>
    <property type="evidence" value="ECO:0007669"/>
    <property type="project" value="InterPro"/>
</dbReference>
<dbReference type="GO" id="GO:0008233">
    <property type="term" value="F:peptidase activity"/>
    <property type="evidence" value="ECO:0007669"/>
    <property type="project" value="InterPro"/>
</dbReference>
<dbReference type="GO" id="GO:0016020">
    <property type="term" value="C:membrane"/>
    <property type="evidence" value="ECO:0007669"/>
    <property type="project" value="InterPro"/>
</dbReference>
<dbReference type="PATRIC" id="fig|28128.5.peg.3093"/>
<dbReference type="STRING" id="28128.HMPREF3226_03001"/>
<evidence type="ECO:0000259" key="1">
    <source>
        <dbReference type="Pfam" id="PF03412"/>
    </source>
</evidence>
<dbReference type="AlphaFoldDB" id="A0A133PR36"/>
<proteinExistence type="predicted"/>
<comment type="caution">
    <text evidence="2">The sequence shown here is derived from an EMBL/GenBank/DDBJ whole genome shotgun (WGS) entry which is preliminary data.</text>
</comment>
<dbReference type="Gene3D" id="3.90.70.10">
    <property type="entry name" value="Cysteine proteinases"/>
    <property type="match status" value="1"/>
</dbReference>
<keyword evidence="3" id="KW-1185">Reference proteome</keyword>
<reference evidence="3" key="1">
    <citation type="submission" date="2016-01" db="EMBL/GenBank/DDBJ databases">
        <authorList>
            <person name="Mitreva M."/>
            <person name="Pepin K.H."/>
            <person name="Mihindukulasuriya K.A."/>
            <person name="Fulton R."/>
            <person name="Fronick C."/>
            <person name="O'Laughlin M."/>
            <person name="Miner T."/>
            <person name="Herter B."/>
            <person name="Rosa B.A."/>
            <person name="Cordes M."/>
            <person name="Tomlinson C."/>
            <person name="Wollam A."/>
            <person name="Palsikar V.B."/>
            <person name="Mardis E.R."/>
            <person name="Wilson R.K."/>
        </authorList>
    </citation>
    <scope>NUCLEOTIDE SEQUENCE [LARGE SCALE GENOMIC DNA]</scope>
    <source>
        <strain evidence="3">MJR7716</strain>
    </source>
</reference>
<evidence type="ECO:0000313" key="3">
    <source>
        <dbReference type="Proteomes" id="UP000070533"/>
    </source>
</evidence>
<accession>A0A133PR36</accession>
<dbReference type="InterPro" id="IPR005074">
    <property type="entry name" value="Peptidase_C39"/>
</dbReference>
<gene>
    <name evidence="2" type="ORF">HMPREF3226_03001</name>
</gene>
<dbReference type="GO" id="GO:0006508">
    <property type="term" value="P:proteolysis"/>
    <property type="evidence" value="ECO:0007669"/>
    <property type="project" value="InterPro"/>
</dbReference>
<dbReference type="Proteomes" id="UP000070533">
    <property type="component" value="Unassembled WGS sequence"/>
</dbReference>
<evidence type="ECO:0000313" key="2">
    <source>
        <dbReference type="EMBL" id="KXA31093.1"/>
    </source>
</evidence>
<name>A0A133PR36_9BACT</name>
<dbReference type="EMBL" id="LRQG01000287">
    <property type="protein sequence ID" value="KXA31093.1"/>
    <property type="molecule type" value="Genomic_DNA"/>
</dbReference>
<protein>
    <recommendedName>
        <fullName evidence="1">Peptidase C39 domain-containing protein</fullName>
    </recommendedName>
</protein>
<dbReference type="Pfam" id="PF03412">
    <property type="entry name" value="Peptidase_C39"/>
    <property type="match status" value="1"/>
</dbReference>
<feature type="domain" description="Peptidase C39" evidence="1">
    <location>
        <begin position="1"/>
        <end position="32"/>
    </location>
</feature>
<sequence length="55" mass="6121">MDCGPSCLAIIAKHYGQQADKEQLRKICSLGKKVFLFLVSARLQKTSVSRPLEDV</sequence>